<keyword evidence="8" id="KW-0350">Heme biosynthesis</keyword>
<feature type="transmembrane region" description="Helical" evidence="12">
    <location>
        <begin position="107"/>
        <end position="125"/>
    </location>
</feature>
<dbReference type="GO" id="GO:0046872">
    <property type="term" value="F:metal ion binding"/>
    <property type="evidence" value="ECO:0007669"/>
    <property type="project" value="UniProtKB-KW"/>
</dbReference>
<keyword evidence="4" id="KW-0479">Metal-binding</keyword>
<keyword evidence="5 12" id="KW-1133">Transmembrane helix</keyword>
<reference evidence="13 14" key="1">
    <citation type="submission" date="2024-02" db="EMBL/GenBank/DDBJ databases">
        <title>A novel Wenzhouxiangellaceae bacterium, isolated from coastal sediments.</title>
        <authorList>
            <person name="Du Z.-J."/>
            <person name="Ye Y.-Q."/>
            <person name="Zhang X.-Y."/>
        </authorList>
    </citation>
    <scope>NUCLEOTIDE SEQUENCE [LARGE SCALE GENOMIC DNA]</scope>
    <source>
        <strain evidence="13 14">CH-27</strain>
    </source>
</reference>
<evidence type="ECO:0000256" key="1">
    <source>
        <dbReference type="ARBA" id="ARBA00004141"/>
    </source>
</evidence>
<dbReference type="InterPro" id="IPR050450">
    <property type="entry name" value="COX15/CtaA_HemeA_synthase"/>
</dbReference>
<gene>
    <name evidence="13" type="ORF">V3330_07690</name>
</gene>
<evidence type="ECO:0000313" key="14">
    <source>
        <dbReference type="Proteomes" id="UP001359886"/>
    </source>
</evidence>
<dbReference type="Proteomes" id="UP001359886">
    <property type="component" value="Unassembled WGS sequence"/>
</dbReference>
<dbReference type="PANTHER" id="PTHR35457:SF1">
    <property type="entry name" value="HEME A SYNTHASE"/>
    <property type="match status" value="1"/>
</dbReference>
<evidence type="ECO:0000256" key="6">
    <source>
        <dbReference type="ARBA" id="ARBA00023002"/>
    </source>
</evidence>
<keyword evidence="10" id="KW-1015">Disulfide bond</keyword>
<protein>
    <submittedName>
        <fullName evidence="13">COX15/CtaA family protein</fullName>
    </submittedName>
</protein>
<evidence type="ECO:0000256" key="11">
    <source>
        <dbReference type="ARBA" id="ARBA00023444"/>
    </source>
</evidence>
<dbReference type="GO" id="GO:0016020">
    <property type="term" value="C:membrane"/>
    <property type="evidence" value="ECO:0007669"/>
    <property type="project" value="UniProtKB-SubCell"/>
</dbReference>
<evidence type="ECO:0000256" key="12">
    <source>
        <dbReference type="SAM" id="Phobius"/>
    </source>
</evidence>
<comment type="caution">
    <text evidence="13">The sequence shown here is derived from an EMBL/GenBank/DDBJ whole genome shotgun (WGS) entry which is preliminary data.</text>
</comment>
<evidence type="ECO:0000256" key="5">
    <source>
        <dbReference type="ARBA" id="ARBA00022989"/>
    </source>
</evidence>
<keyword evidence="6" id="KW-0560">Oxidoreductase</keyword>
<dbReference type="Pfam" id="PF02628">
    <property type="entry name" value="COX15-CtaA"/>
    <property type="match status" value="1"/>
</dbReference>
<evidence type="ECO:0000256" key="3">
    <source>
        <dbReference type="ARBA" id="ARBA00022692"/>
    </source>
</evidence>
<organism evidence="13 14">
    <name type="scientific">Elongatibacter sediminis</name>
    <dbReference type="NCBI Taxonomy" id="3119006"/>
    <lineage>
        <taxon>Bacteria</taxon>
        <taxon>Pseudomonadati</taxon>
        <taxon>Pseudomonadota</taxon>
        <taxon>Gammaproteobacteria</taxon>
        <taxon>Chromatiales</taxon>
        <taxon>Wenzhouxiangellaceae</taxon>
        <taxon>Elongatibacter</taxon>
    </lineage>
</organism>
<proteinExistence type="predicted"/>
<feature type="transmembrane region" description="Helical" evidence="12">
    <location>
        <begin position="76"/>
        <end position="95"/>
    </location>
</feature>
<name>A0AAW9RDM9_9GAMM</name>
<evidence type="ECO:0000256" key="7">
    <source>
        <dbReference type="ARBA" id="ARBA00023004"/>
    </source>
</evidence>
<keyword evidence="2" id="KW-1003">Cell membrane</keyword>
<dbReference type="EMBL" id="JAZHOG010000004">
    <property type="protein sequence ID" value="MEJ8567504.1"/>
    <property type="molecule type" value="Genomic_DNA"/>
</dbReference>
<evidence type="ECO:0000313" key="13">
    <source>
        <dbReference type="EMBL" id="MEJ8567504.1"/>
    </source>
</evidence>
<feature type="transmembrane region" description="Helical" evidence="12">
    <location>
        <begin position="131"/>
        <end position="155"/>
    </location>
</feature>
<evidence type="ECO:0000256" key="2">
    <source>
        <dbReference type="ARBA" id="ARBA00022475"/>
    </source>
</evidence>
<dbReference type="AlphaFoldDB" id="A0AAW9RDM9"/>
<feature type="transmembrane region" description="Helical" evidence="12">
    <location>
        <begin position="279"/>
        <end position="299"/>
    </location>
</feature>
<evidence type="ECO:0000256" key="10">
    <source>
        <dbReference type="ARBA" id="ARBA00023157"/>
    </source>
</evidence>
<comment type="subcellular location">
    <subcellularLocation>
        <location evidence="1">Membrane</location>
        <topology evidence="1">Multi-pass membrane protein</topology>
    </subcellularLocation>
</comment>
<dbReference type="GO" id="GO:0016491">
    <property type="term" value="F:oxidoreductase activity"/>
    <property type="evidence" value="ECO:0007669"/>
    <property type="project" value="UniProtKB-KW"/>
</dbReference>
<accession>A0AAW9RDM9</accession>
<feature type="transmembrane region" description="Helical" evidence="12">
    <location>
        <begin position="305"/>
        <end position="322"/>
    </location>
</feature>
<keyword evidence="7" id="KW-0408">Iron</keyword>
<evidence type="ECO:0000256" key="9">
    <source>
        <dbReference type="ARBA" id="ARBA00023136"/>
    </source>
</evidence>
<comment type="pathway">
    <text evidence="11">Porphyrin-containing compound metabolism.</text>
</comment>
<dbReference type="GO" id="GO:0006784">
    <property type="term" value="P:heme A biosynthetic process"/>
    <property type="evidence" value="ECO:0007669"/>
    <property type="project" value="InterPro"/>
</dbReference>
<sequence>MNSTLHRLAVAATLVAFVVIVLGAFVRLSDAGLGCPDWPGCYGKLTWPKETHEIASANEAFPERPVEHHKAWKEMVHRYLAGILVLLVLAINFVAWRGVSDRPRFRILAAAILALILFQAALGMWTVTLKLLPLVVMAHLLGGLTLFALLAWLAFRSGISVHYAPGLPLRRLRPWIAAGLVILIAQIALGGWTSANYAALACPDFPTCHGQYLPDTQFRDAFTLWREVGVDYEGGVLDLRSRVTIHFAHRVGAIVTFLVLLAVAVRLMRTPATQRGGGLLVFLLVTQITLGILNIVLQLPLPNAVAHNGVAALLLLHLIWLFNKASPGRP</sequence>
<keyword evidence="14" id="KW-1185">Reference proteome</keyword>
<keyword evidence="3 12" id="KW-0812">Transmembrane</keyword>
<dbReference type="PANTHER" id="PTHR35457">
    <property type="entry name" value="HEME A SYNTHASE"/>
    <property type="match status" value="1"/>
</dbReference>
<evidence type="ECO:0000256" key="4">
    <source>
        <dbReference type="ARBA" id="ARBA00022723"/>
    </source>
</evidence>
<feature type="transmembrane region" description="Helical" evidence="12">
    <location>
        <begin position="247"/>
        <end position="267"/>
    </location>
</feature>
<feature type="transmembrane region" description="Helical" evidence="12">
    <location>
        <begin position="175"/>
        <end position="195"/>
    </location>
</feature>
<dbReference type="InterPro" id="IPR003780">
    <property type="entry name" value="COX15/CtaA_fam"/>
</dbReference>
<keyword evidence="9 12" id="KW-0472">Membrane</keyword>
<evidence type="ECO:0000256" key="8">
    <source>
        <dbReference type="ARBA" id="ARBA00023133"/>
    </source>
</evidence>
<dbReference type="RefSeq" id="WP_354694824.1">
    <property type="nucleotide sequence ID" value="NZ_JAZHOG010000004.1"/>
</dbReference>